<dbReference type="STRING" id="1122209.SAMN02745752_00979"/>
<keyword evidence="5" id="KW-1185">Reference proteome</keyword>
<dbReference type="CDD" id="cd06257">
    <property type="entry name" value="DnaJ"/>
    <property type="match status" value="1"/>
</dbReference>
<keyword evidence="1" id="KW-0143">Chaperone</keyword>
<proteinExistence type="predicted"/>
<evidence type="ECO:0000259" key="3">
    <source>
        <dbReference type="PROSITE" id="PS50076"/>
    </source>
</evidence>
<name>A0A1K1VH10_9GAMM</name>
<dbReference type="Gene3D" id="1.10.287.110">
    <property type="entry name" value="DnaJ domain"/>
    <property type="match status" value="1"/>
</dbReference>
<evidence type="ECO:0000256" key="1">
    <source>
        <dbReference type="ARBA" id="ARBA00023186"/>
    </source>
</evidence>
<dbReference type="CDD" id="cd07316">
    <property type="entry name" value="terB_like_DjlA"/>
    <property type="match status" value="1"/>
</dbReference>
<feature type="compositionally biased region" description="Polar residues" evidence="2">
    <location>
        <begin position="199"/>
        <end position="213"/>
    </location>
</feature>
<evidence type="ECO:0000313" key="4">
    <source>
        <dbReference type="EMBL" id="SFX24430.1"/>
    </source>
</evidence>
<dbReference type="InterPro" id="IPR001623">
    <property type="entry name" value="DnaJ_domain"/>
</dbReference>
<dbReference type="AlphaFoldDB" id="A0A1K1VH10"/>
<dbReference type="PRINTS" id="PR00625">
    <property type="entry name" value="JDOMAIN"/>
</dbReference>
<dbReference type="Proteomes" id="UP000182350">
    <property type="component" value="Unassembled WGS sequence"/>
</dbReference>
<dbReference type="NCBIfam" id="NF006948">
    <property type="entry name" value="PRK09430.1"/>
    <property type="match status" value="1"/>
</dbReference>
<feature type="domain" description="J" evidence="3">
    <location>
        <begin position="217"/>
        <end position="281"/>
    </location>
</feature>
<dbReference type="SUPFAM" id="SSF158682">
    <property type="entry name" value="TerB-like"/>
    <property type="match status" value="1"/>
</dbReference>
<evidence type="ECO:0000313" key="5">
    <source>
        <dbReference type="Proteomes" id="UP000182350"/>
    </source>
</evidence>
<dbReference type="InterPro" id="IPR029024">
    <property type="entry name" value="TerB-like"/>
</dbReference>
<dbReference type="Pfam" id="PF05099">
    <property type="entry name" value="TerB"/>
    <property type="match status" value="1"/>
</dbReference>
<dbReference type="InterPro" id="IPR007791">
    <property type="entry name" value="DjlA_N"/>
</dbReference>
<evidence type="ECO:0000256" key="2">
    <source>
        <dbReference type="SAM" id="MobiDB-lite"/>
    </source>
</evidence>
<dbReference type="PROSITE" id="PS50076">
    <property type="entry name" value="DNAJ_2"/>
    <property type="match status" value="1"/>
</dbReference>
<gene>
    <name evidence="4" type="ORF">SAMN02745752_00979</name>
</gene>
<dbReference type="Gene3D" id="1.10.3680.10">
    <property type="entry name" value="TerB-like"/>
    <property type="match status" value="1"/>
</dbReference>
<dbReference type="PANTHER" id="PTHR24074">
    <property type="entry name" value="CO-CHAPERONE PROTEIN DJLA"/>
    <property type="match status" value="1"/>
</dbReference>
<dbReference type="EMBL" id="FPJW01000002">
    <property type="protein sequence ID" value="SFX24430.1"/>
    <property type="molecule type" value="Genomic_DNA"/>
</dbReference>
<organism evidence="4 5">
    <name type="scientific">Marinospirillum alkaliphilum DSM 21637</name>
    <dbReference type="NCBI Taxonomy" id="1122209"/>
    <lineage>
        <taxon>Bacteria</taxon>
        <taxon>Pseudomonadati</taxon>
        <taxon>Pseudomonadota</taxon>
        <taxon>Gammaproteobacteria</taxon>
        <taxon>Oceanospirillales</taxon>
        <taxon>Oceanospirillaceae</taxon>
        <taxon>Marinospirillum</taxon>
    </lineage>
</organism>
<sequence length="282" mass="32061">MKLKFPAFAGKLLGAALGFLLGGWVGFALGIILGHSFDYHRQSAFALLSRLRPAANLPGRSERLYRESLYICLGHLAKQDGRVSPQEIAVAEKLFKRLRLKPAEREEAIARFNEGKLASTQVEPRLEELRKRYASKPARRLDFLDQLLVMAYADGGPRASQLERLQAFLPLLDISPVDFDRLHRRIREQKGFADKEQKQYTYKGQKQRSQPQPSLLTAYRTLGLNSDASAEDIKKTYRKLMSQNHPDKLMAQGLTDRALEKAKERAQEIQQAYALLKKAQKV</sequence>
<dbReference type="SUPFAM" id="SSF46565">
    <property type="entry name" value="Chaperone J-domain"/>
    <property type="match status" value="1"/>
</dbReference>
<dbReference type="InterPro" id="IPR036869">
    <property type="entry name" value="J_dom_sf"/>
</dbReference>
<dbReference type="RefSeq" id="WP_072325202.1">
    <property type="nucleotide sequence ID" value="NZ_FPJW01000002.1"/>
</dbReference>
<reference evidence="4 5" key="1">
    <citation type="submission" date="2016-11" db="EMBL/GenBank/DDBJ databases">
        <authorList>
            <person name="Jaros S."/>
            <person name="Januszkiewicz K."/>
            <person name="Wedrychowicz H."/>
        </authorList>
    </citation>
    <scope>NUCLEOTIDE SEQUENCE [LARGE SCALE GENOMIC DNA]</scope>
    <source>
        <strain evidence="4 5">DSM 21637</strain>
    </source>
</reference>
<dbReference type="Pfam" id="PF00226">
    <property type="entry name" value="DnaJ"/>
    <property type="match status" value="1"/>
</dbReference>
<feature type="region of interest" description="Disordered" evidence="2">
    <location>
        <begin position="194"/>
        <end position="213"/>
    </location>
</feature>
<dbReference type="InterPro" id="IPR050817">
    <property type="entry name" value="DjlA_DnaK_co-chaperone"/>
</dbReference>
<dbReference type="SMART" id="SM00271">
    <property type="entry name" value="DnaJ"/>
    <property type="match status" value="1"/>
</dbReference>
<accession>A0A1K1VH10</accession>
<protein>
    <submittedName>
        <fullName evidence="4">DnaJ like chaperone protein</fullName>
    </submittedName>
</protein>